<dbReference type="PROSITE" id="PS50932">
    <property type="entry name" value="HTH_LACI_2"/>
    <property type="match status" value="1"/>
</dbReference>
<keyword evidence="2" id="KW-0805">Transcription regulation</keyword>
<feature type="domain" description="HTH lacI-type" evidence="5">
    <location>
        <begin position="26"/>
        <end position="80"/>
    </location>
</feature>
<dbReference type="InterPro" id="IPR010982">
    <property type="entry name" value="Lambda_DNA-bd_dom_sf"/>
</dbReference>
<dbReference type="GO" id="GO:0000976">
    <property type="term" value="F:transcription cis-regulatory region binding"/>
    <property type="evidence" value="ECO:0007669"/>
    <property type="project" value="TreeGrafter"/>
</dbReference>
<dbReference type="EMBL" id="CP046172">
    <property type="protein sequence ID" value="QIS12945.1"/>
    <property type="molecule type" value="Genomic_DNA"/>
</dbReference>
<dbReference type="Gene3D" id="3.40.50.2300">
    <property type="match status" value="2"/>
</dbReference>
<dbReference type="KEGG" id="nah:F5544_25455"/>
<evidence type="ECO:0000313" key="7">
    <source>
        <dbReference type="Proteomes" id="UP000503540"/>
    </source>
</evidence>
<evidence type="ECO:0000256" key="4">
    <source>
        <dbReference type="ARBA" id="ARBA00023163"/>
    </source>
</evidence>
<dbReference type="PANTHER" id="PTHR30146:SF148">
    <property type="entry name" value="HTH-TYPE TRANSCRIPTIONAL REPRESSOR PURR-RELATED"/>
    <property type="match status" value="1"/>
</dbReference>
<dbReference type="SUPFAM" id="SSF53822">
    <property type="entry name" value="Periplasmic binding protein-like I"/>
    <property type="match status" value="1"/>
</dbReference>
<dbReference type="Pfam" id="PF00356">
    <property type="entry name" value="LacI"/>
    <property type="match status" value="1"/>
</dbReference>
<evidence type="ECO:0000259" key="5">
    <source>
        <dbReference type="PROSITE" id="PS50932"/>
    </source>
</evidence>
<dbReference type="PANTHER" id="PTHR30146">
    <property type="entry name" value="LACI-RELATED TRANSCRIPTIONAL REPRESSOR"/>
    <property type="match status" value="1"/>
</dbReference>
<dbReference type="CDD" id="cd06267">
    <property type="entry name" value="PBP1_LacI_sugar_binding-like"/>
    <property type="match status" value="1"/>
</dbReference>
<dbReference type="CDD" id="cd01392">
    <property type="entry name" value="HTH_LacI"/>
    <property type="match status" value="1"/>
</dbReference>
<dbReference type="Pfam" id="PF13377">
    <property type="entry name" value="Peripla_BP_3"/>
    <property type="match status" value="1"/>
</dbReference>
<reference evidence="6 7" key="1">
    <citation type="journal article" date="2019" name="ACS Chem. Biol.">
        <title>Identification and Mobilization of a Cryptic Antibiotic Biosynthesis Gene Locus from a Human-Pathogenic Nocardia Isolate.</title>
        <authorList>
            <person name="Herisse M."/>
            <person name="Ishida K."/>
            <person name="Porter J.L."/>
            <person name="Howden B."/>
            <person name="Hertweck C."/>
            <person name="Stinear T.P."/>
            <person name="Pidot S.J."/>
        </authorList>
    </citation>
    <scope>NUCLEOTIDE SEQUENCE [LARGE SCALE GENOMIC DNA]</scope>
    <source>
        <strain evidence="6 7">AUSMDU00012717</strain>
    </source>
</reference>
<protein>
    <submittedName>
        <fullName evidence="6">LacI family DNA-binding transcriptional regulator</fullName>
    </submittedName>
</protein>
<keyword evidence="1" id="KW-0678">Repressor</keyword>
<keyword evidence="7" id="KW-1185">Reference proteome</keyword>
<evidence type="ECO:0000256" key="3">
    <source>
        <dbReference type="ARBA" id="ARBA00023125"/>
    </source>
</evidence>
<proteinExistence type="predicted"/>
<name>A0A6G9YI17_9NOCA</name>
<evidence type="ECO:0000256" key="2">
    <source>
        <dbReference type="ARBA" id="ARBA00023015"/>
    </source>
</evidence>
<dbReference type="SMART" id="SM00354">
    <property type="entry name" value="HTH_LACI"/>
    <property type="match status" value="1"/>
</dbReference>
<gene>
    <name evidence="6" type="ORF">F5544_25455</name>
</gene>
<dbReference type="AlphaFoldDB" id="A0A6G9YI17"/>
<dbReference type="Gene3D" id="1.10.260.40">
    <property type="entry name" value="lambda repressor-like DNA-binding domains"/>
    <property type="match status" value="1"/>
</dbReference>
<dbReference type="SUPFAM" id="SSF47413">
    <property type="entry name" value="lambda repressor-like DNA-binding domains"/>
    <property type="match status" value="1"/>
</dbReference>
<evidence type="ECO:0000256" key="1">
    <source>
        <dbReference type="ARBA" id="ARBA00022491"/>
    </source>
</evidence>
<dbReference type="InterPro" id="IPR000843">
    <property type="entry name" value="HTH_LacI"/>
</dbReference>
<dbReference type="InterPro" id="IPR046335">
    <property type="entry name" value="LacI/GalR-like_sensor"/>
</dbReference>
<dbReference type="GO" id="GO:0003700">
    <property type="term" value="F:DNA-binding transcription factor activity"/>
    <property type="evidence" value="ECO:0007669"/>
    <property type="project" value="TreeGrafter"/>
</dbReference>
<keyword evidence="3 6" id="KW-0238">DNA-binding</keyword>
<evidence type="ECO:0000313" key="6">
    <source>
        <dbReference type="EMBL" id="QIS12945.1"/>
    </source>
</evidence>
<keyword evidence="4" id="KW-0804">Transcription</keyword>
<organism evidence="6 7">
    <name type="scientific">Nocardia arthritidis</name>
    <dbReference type="NCBI Taxonomy" id="228602"/>
    <lineage>
        <taxon>Bacteria</taxon>
        <taxon>Bacillati</taxon>
        <taxon>Actinomycetota</taxon>
        <taxon>Actinomycetes</taxon>
        <taxon>Mycobacteriales</taxon>
        <taxon>Nocardiaceae</taxon>
        <taxon>Nocardia</taxon>
    </lineage>
</organism>
<dbReference type="Proteomes" id="UP000503540">
    <property type="component" value="Chromosome"/>
</dbReference>
<sequence length="358" mass="38781">MFGTRSSRFRFRSLRCPFVVAGREPITQRDVAASLGVSISAVSLALSGRAGVSDRLRAQILARAAELGYRPNVSAVALRTKRTKVLGLLIRNLRNPHFLDVIDGFDETCARAGYDVMVGSSRYDPDRERELLDAFQDRAVDGLAVAPIGASPQVREWHSATKRPVVLLNAAERGERAPMSVRADHRAAVDFAVRHLIGLGHRRLAMLVAPPEKSPDPERWQRFRELSAELDFRADAVVTELSAAAARSAAVAELRRPPGERPTAFIANSDYLAHAVYLAAADLDLTVPHDISVIGHDDLPTSASLAPPLTTVAVNRREIGERAATLLIDALGGRTPEATEVIVPVLLRVRSSTAPPAV</sequence>
<accession>A0A6G9YI17</accession>
<dbReference type="InterPro" id="IPR028082">
    <property type="entry name" value="Peripla_BP_I"/>
</dbReference>